<evidence type="ECO:0000256" key="3">
    <source>
        <dbReference type="ARBA" id="ARBA00023002"/>
    </source>
</evidence>
<evidence type="ECO:0008006" key="8">
    <source>
        <dbReference type="Google" id="ProtNLM"/>
    </source>
</evidence>
<dbReference type="PRINTS" id="PR00368">
    <property type="entry name" value="FADPNR"/>
</dbReference>
<gene>
    <name evidence="7" type="ORF">PITCH_A640048</name>
</gene>
<dbReference type="PIRSF" id="PIRSF000171">
    <property type="entry name" value="SDHA_APRA_LASPO"/>
    <property type="match status" value="1"/>
</dbReference>
<dbReference type="InterPro" id="IPR036188">
    <property type="entry name" value="FAD/NAD-bd_sf"/>
</dbReference>
<dbReference type="PRINTS" id="PR00411">
    <property type="entry name" value="PNDRDTASEI"/>
</dbReference>
<dbReference type="Gene3D" id="3.90.700.10">
    <property type="entry name" value="Succinate dehydrogenase/fumarate reductase flavoprotein, catalytic domain"/>
    <property type="match status" value="1"/>
</dbReference>
<dbReference type="InterPro" id="IPR037099">
    <property type="entry name" value="Fum_R/Succ_DH_flav-like_C_sf"/>
</dbReference>
<dbReference type="PANTHER" id="PTHR11632">
    <property type="entry name" value="SUCCINATE DEHYDROGENASE 2 FLAVOPROTEIN SUBUNIT"/>
    <property type="match status" value="1"/>
</dbReference>
<dbReference type="SUPFAM" id="SSF46977">
    <property type="entry name" value="Succinate dehydrogenase/fumarate reductase flavoprotein C-terminal domain"/>
    <property type="match status" value="1"/>
</dbReference>
<name>A0A445N1C3_9BACT</name>
<protein>
    <recommendedName>
        <fullName evidence="8">L-aspartate oxidase</fullName>
    </recommendedName>
</protein>
<evidence type="ECO:0000256" key="2">
    <source>
        <dbReference type="ARBA" id="ARBA00022630"/>
    </source>
</evidence>
<dbReference type="Pfam" id="PF00890">
    <property type="entry name" value="FAD_binding_2"/>
    <property type="match status" value="1"/>
</dbReference>
<feature type="domain" description="Fumarate reductase/succinate dehydrogenase flavoprotein-like C-terminal" evidence="6">
    <location>
        <begin position="425"/>
        <end position="519"/>
    </location>
</feature>
<reference evidence="7" key="1">
    <citation type="submission" date="2018-01" db="EMBL/GenBank/DDBJ databases">
        <authorList>
            <person name="Regsiter A."/>
            <person name="William W."/>
        </authorList>
    </citation>
    <scope>NUCLEOTIDE SEQUENCE</scope>
    <source>
        <strain evidence="7">TRIP AH-1</strain>
    </source>
</reference>
<dbReference type="AlphaFoldDB" id="A0A445N1C3"/>
<dbReference type="PANTHER" id="PTHR11632:SF51">
    <property type="entry name" value="SUCCINATE DEHYDROGENASE [UBIQUINONE] FLAVOPROTEIN SUBUNIT, MITOCHONDRIAL"/>
    <property type="match status" value="1"/>
</dbReference>
<accession>A0A445N1C3</accession>
<evidence type="ECO:0000259" key="5">
    <source>
        <dbReference type="Pfam" id="PF00890"/>
    </source>
</evidence>
<feature type="domain" description="FAD-dependent oxidoreductase 2 FAD-binding" evidence="5">
    <location>
        <begin position="9"/>
        <end position="369"/>
    </location>
</feature>
<evidence type="ECO:0000256" key="4">
    <source>
        <dbReference type="PIRSR" id="PIRSR000171-1"/>
    </source>
</evidence>
<dbReference type="SUPFAM" id="SSF56425">
    <property type="entry name" value="Succinate dehydrogenase/fumarate reductase flavoprotein, catalytic domain"/>
    <property type="match status" value="1"/>
</dbReference>
<dbReference type="SUPFAM" id="SSF51905">
    <property type="entry name" value="FAD/NAD(P)-binding domain"/>
    <property type="match status" value="1"/>
</dbReference>
<dbReference type="InterPro" id="IPR015939">
    <property type="entry name" value="Fum_Rdtase/Succ_DH_flav-like_C"/>
</dbReference>
<organism evidence="7">
    <name type="scientific">uncultured Desulfobacterium sp</name>
    <dbReference type="NCBI Taxonomy" id="201089"/>
    <lineage>
        <taxon>Bacteria</taxon>
        <taxon>Pseudomonadati</taxon>
        <taxon>Thermodesulfobacteriota</taxon>
        <taxon>Desulfobacteria</taxon>
        <taxon>Desulfobacterales</taxon>
        <taxon>Desulfobacteriaceae</taxon>
        <taxon>Desulfobacterium</taxon>
        <taxon>environmental samples</taxon>
    </lineage>
</organism>
<dbReference type="EMBL" id="OJIN01000208">
    <property type="protein sequence ID" value="SPD75505.1"/>
    <property type="molecule type" value="Genomic_DNA"/>
</dbReference>
<comment type="cofactor">
    <cofactor evidence="1">
        <name>FAD</name>
        <dbReference type="ChEBI" id="CHEBI:57692"/>
    </cofactor>
</comment>
<evidence type="ECO:0000259" key="6">
    <source>
        <dbReference type="Pfam" id="PF02910"/>
    </source>
</evidence>
<proteinExistence type="predicted"/>
<keyword evidence="3" id="KW-0560">Oxidoreductase</keyword>
<dbReference type="Gene3D" id="3.50.50.60">
    <property type="entry name" value="FAD/NAD(P)-binding domain"/>
    <property type="match status" value="1"/>
</dbReference>
<evidence type="ECO:0000313" key="7">
    <source>
        <dbReference type="EMBL" id="SPD75505.1"/>
    </source>
</evidence>
<dbReference type="InterPro" id="IPR027477">
    <property type="entry name" value="Succ_DH/fumarate_Rdtase_cat_sf"/>
</dbReference>
<dbReference type="InterPro" id="IPR003953">
    <property type="entry name" value="FAD-dep_OxRdtase_2_FAD-bd"/>
</dbReference>
<evidence type="ECO:0000256" key="1">
    <source>
        <dbReference type="ARBA" id="ARBA00001974"/>
    </source>
</evidence>
<dbReference type="InterPro" id="IPR030664">
    <property type="entry name" value="SdhA/FrdA/AprA"/>
</dbReference>
<dbReference type="Pfam" id="PF02910">
    <property type="entry name" value="Succ_DH_flav_C"/>
    <property type="match status" value="1"/>
</dbReference>
<dbReference type="Gene3D" id="1.20.58.100">
    <property type="entry name" value="Fumarate reductase/succinate dehydrogenase flavoprotein-like, C-terminal domain"/>
    <property type="match status" value="1"/>
</dbReference>
<dbReference type="GO" id="GO:0016491">
    <property type="term" value="F:oxidoreductase activity"/>
    <property type="evidence" value="ECO:0007669"/>
    <property type="project" value="UniProtKB-KW"/>
</dbReference>
<keyword evidence="2" id="KW-0285">Flavoprotein</keyword>
<feature type="active site" description="Proton acceptor" evidence="4">
    <location>
        <position position="268"/>
    </location>
</feature>
<sequence length="535" mass="58012">MNVQIIDTDVLIIGSGIAGLRAALGVKKSGKQPVLVSKSPLGKANNTALSGGGFTFATKTFGQAEHFQETLNSGRMLNDRALVEYLVSTAPGKVQELLEMGIEGNSVATGFHCQSPFLIGGPKITQVLCRACRAAEIRIFENIMITDLIVADERCRGALGFQRQSGQWYGFCAKATVLATGGAGAIYGRSDNAPGATGDGYALALNAGLELMDMEFVQFYPLAYVGTGYTNMIVMPFFADLGKILNRHGEDIKEKYQLHEKPVAIIARDRLSQALFLEIDQGNDIDGALYLDLRHIDETLLPCSDEEKARYRHKMSYDKVPVKITPACHHTMGGIPIDVKGQTALNGLYAAGEVVGGIHGANRMGGNALSEGLVFGELAGRAASEATGSSGDLKEFAALMNVLTQKWIRFLNPVHATPSPVRDVRRPLKETLWEKVGIVRDEASLKEGIERIKSISSTLEAMVVSKPRELSKIVECRNAVSIGMSIAISALERKESRGSHSRKDYPAEEKEWTKNILVGMADETTFFSRIKTIIS</sequence>